<keyword evidence="1" id="KW-0547">Nucleotide-binding</keyword>
<keyword evidence="5" id="KW-1185">Reference proteome</keyword>
<proteinExistence type="predicted"/>
<dbReference type="EMBL" id="GL883107">
    <property type="protein sequence ID" value="EGG06540.1"/>
    <property type="molecule type" value="Genomic_DNA"/>
</dbReference>
<dbReference type="OrthoDB" id="1700726at2759"/>
<dbReference type="eggNOG" id="KOG1256">
    <property type="taxonomic scope" value="Eukaryota"/>
</dbReference>
<dbReference type="RefSeq" id="XP_007409980.1">
    <property type="nucleotide sequence ID" value="XM_007409918.1"/>
</dbReference>
<keyword evidence="2" id="KW-0067">ATP-binding</keyword>
<dbReference type="Gene3D" id="3.40.50.12780">
    <property type="entry name" value="N-terminal domain of ligase-like"/>
    <property type="match status" value="1"/>
</dbReference>
<evidence type="ECO:0000259" key="3">
    <source>
        <dbReference type="Pfam" id="PF00501"/>
    </source>
</evidence>
<dbReference type="GeneID" id="18925818"/>
<evidence type="ECO:0000256" key="2">
    <source>
        <dbReference type="ARBA" id="ARBA00022840"/>
    </source>
</evidence>
<evidence type="ECO:0000256" key="1">
    <source>
        <dbReference type="ARBA" id="ARBA00022741"/>
    </source>
</evidence>
<dbReference type="GO" id="GO:0005524">
    <property type="term" value="F:ATP binding"/>
    <property type="evidence" value="ECO:0007669"/>
    <property type="project" value="UniProtKB-KW"/>
</dbReference>
<dbReference type="GO" id="GO:0016020">
    <property type="term" value="C:membrane"/>
    <property type="evidence" value="ECO:0007669"/>
    <property type="project" value="TreeGrafter"/>
</dbReference>
<accession>F4RLH9</accession>
<dbReference type="PANTHER" id="PTHR43272:SF33">
    <property type="entry name" value="AMP-BINDING DOMAIN-CONTAINING PROTEIN-RELATED"/>
    <property type="match status" value="1"/>
</dbReference>
<dbReference type="InterPro" id="IPR042099">
    <property type="entry name" value="ANL_N_sf"/>
</dbReference>
<reference evidence="5" key="1">
    <citation type="journal article" date="2011" name="Proc. Natl. Acad. Sci. U.S.A.">
        <title>Obligate biotrophy features unraveled by the genomic analysis of rust fungi.</title>
        <authorList>
            <person name="Duplessis S."/>
            <person name="Cuomo C.A."/>
            <person name="Lin Y.-C."/>
            <person name="Aerts A."/>
            <person name="Tisserant E."/>
            <person name="Veneault-Fourrey C."/>
            <person name="Joly D.L."/>
            <person name="Hacquard S."/>
            <person name="Amselem J."/>
            <person name="Cantarel B.L."/>
            <person name="Chiu R."/>
            <person name="Coutinho P.M."/>
            <person name="Feau N."/>
            <person name="Field M."/>
            <person name="Frey P."/>
            <person name="Gelhaye E."/>
            <person name="Goldberg J."/>
            <person name="Grabherr M.G."/>
            <person name="Kodira C.D."/>
            <person name="Kohler A."/>
            <person name="Kuees U."/>
            <person name="Lindquist E.A."/>
            <person name="Lucas S.M."/>
            <person name="Mago R."/>
            <person name="Mauceli E."/>
            <person name="Morin E."/>
            <person name="Murat C."/>
            <person name="Pangilinan J.L."/>
            <person name="Park R."/>
            <person name="Pearson M."/>
            <person name="Quesneville H."/>
            <person name="Rouhier N."/>
            <person name="Sakthikumar S."/>
            <person name="Salamov A.A."/>
            <person name="Schmutz J."/>
            <person name="Selles B."/>
            <person name="Shapiro H."/>
            <person name="Tanguay P."/>
            <person name="Tuskan G.A."/>
            <person name="Henrissat B."/>
            <person name="Van de Peer Y."/>
            <person name="Rouze P."/>
            <person name="Ellis J.G."/>
            <person name="Dodds P.N."/>
            <person name="Schein J.E."/>
            <person name="Zhong S."/>
            <person name="Hamelin R.C."/>
            <person name="Grigoriev I.V."/>
            <person name="Szabo L.J."/>
            <person name="Martin F."/>
        </authorList>
    </citation>
    <scope>NUCLEOTIDE SEQUENCE [LARGE SCALE GENOMIC DNA]</scope>
    <source>
        <strain evidence="5">98AG31 / pathotype 3-4-7</strain>
    </source>
</reference>
<dbReference type="GO" id="GO:0005783">
    <property type="term" value="C:endoplasmic reticulum"/>
    <property type="evidence" value="ECO:0007669"/>
    <property type="project" value="TreeGrafter"/>
</dbReference>
<dbReference type="HOGENOM" id="CLU_000022_45_4_1"/>
<dbReference type="STRING" id="747676.F4RLH9"/>
<dbReference type="PANTHER" id="PTHR43272">
    <property type="entry name" value="LONG-CHAIN-FATTY-ACID--COA LIGASE"/>
    <property type="match status" value="1"/>
</dbReference>
<dbReference type="InParanoid" id="F4RLH9"/>
<feature type="domain" description="AMP-dependent synthetase/ligase" evidence="3">
    <location>
        <begin position="99"/>
        <end position="522"/>
    </location>
</feature>
<evidence type="ECO:0000313" key="4">
    <source>
        <dbReference type="EMBL" id="EGG06540.1"/>
    </source>
</evidence>
<dbReference type="Pfam" id="PF00501">
    <property type="entry name" value="AMP-binding"/>
    <property type="match status" value="1"/>
</dbReference>
<name>F4RLH9_MELLP</name>
<dbReference type="SUPFAM" id="SSF56801">
    <property type="entry name" value="Acetyl-CoA synthetase-like"/>
    <property type="match status" value="1"/>
</dbReference>
<dbReference type="AlphaFoldDB" id="F4RLH9"/>
<sequence>MSSLPPYAVTNSPLPVLISKPLDLNKQAIEVPGSRKPGQTGHFRNALFPDFTTVEEPGKNFPKTEYESFNHGLGVGFDKPCLGHRPINPTTGDFEPYFVWQTYAEIDKRRTEFGSGLIKLRKDGLLGSGDLSGWTVGIWTQNRPEWQVCYQACAAYSLVVVSLYETLGPQIVEYCINHSDTRLVMASAVHIPNLLTNATAYPALKVIVSADPWDSLEPLPKPKSGSIGDRKNALKQWGKQLDILVLDISELEAIGRENPSAHIPPSPSTTMSICYTSGTTGLPKGAILLHRSMAASAVSNLHGNTFVGVEEMYLSYLPLSHIFERFLQSTCFAIGQPIAFACGDNLRLLEDIKIAKPTRFVSVPRVLNRIYQAVNAQLDQPGFKGFLARKALASKLDRLRSTGSIYHPFWDRIVFSKVKEALGGRVKLIASGSAPIAPEVLEFLKVAFVTDVIEGYGATENTGTTTRCWADDPEPAGTVGAPQVGVEFKLVDVPDMKYFSTDKPYPRGEICVRGEVCIPGYLNDETKTKELIDSEGWQHSGDIGLVDEKGRLKIIDRIKNLLKLSQGEYVALEKVEGTYSLNNLIAQIFVHGDSLESHLIAVIVPDPITFGPFASKVLGKPIEGESEMKSACEDKKVIERFLKELNLSVSEKLLGFEKVKQIYLTLEPFTTENDLLTPTLKLKRNVAKEKFGNVIKKLYDEARGEINKSKIKL</sequence>
<dbReference type="InterPro" id="IPR000873">
    <property type="entry name" value="AMP-dep_synth/lig_dom"/>
</dbReference>
<dbReference type="Proteomes" id="UP000001072">
    <property type="component" value="Unassembled WGS sequence"/>
</dbReference>
<gene>
    <name evidence="4" type="ORF">MELLADRAFT_116457</name>
</gene>
<dbReference type="PROSITE" id="PS00455">
    <property type="entry name" value="AMP_BINDING"/>
    <property type="match status" value="1"/>
</dbReference>
<protein>
    <recommendedName>
        <fullName evidence="3">AMP-dependent synthetase/ligase domain-containing protein</fullName>
    </recommendedName>
</protein>
<dbReference type="KEGG" id="mlr:MELLADRAFT_116457"/>
<dbReference type="VEuPathDB" id="FungiDB:MELLADRAFT_116457"/>
<dbReference type="GO" id="GO:0004467">
    <property type="term" value="F:long-chain fatty acid-CoA ligase activity"/>
    <property type="evidence" value="ECO:0007669"/>
    <property type="project" value="TreeGrafter"/>
</dbReference>
<evidence type="ECO:0000313" key="5">
    <source>
        <dbReference type="Proteomes" id="UP000001072"/>
    </source>
</evidence>
<dbReference type="InterPro" id="IPR020845">
    <property type="entry name" value="AMP-binding_CS"/>
</dbReference>
<organism evidence="5">
    <name type="scientific">Melampsora larici-populina (strain 98AG31 / pathotype 3-4-7)</name>
    <name type="common">Poplar leaf rust fungus</name>
    <dbReference type="NCBI Taxonomy" id="747676"/>
    <lineage>
        <taxon>Eukaryota</taxon>
        <taxon>Fungi</taxon>
        <taxon>Dikarya</taxon>
        <taxon>Basidiomycota</taxon>
        <taxon>Pucciniomycotina</taxon>
        <taxon>Pucciniomycetes</taxon>
        <taxon>Pucciniales</taxon>
        <taxon>Melampsoraceae</taxon>
        <taxon>Melampsora</taxon>
    </lineage>
</organism>